<proteinExistence type="predicted"/>
<keyword evidence="2" id="KW-1185">Reference proteome</keyword>
<protein>
    <submittedName>
        <fullName evidence="1">Uncharacterized protein</fullName>
    </submittedName>
</protein>
<reference evidence="1 2" key="2">
    <citation type="journal article" date="2022" name="Mol. Biol. Evol.">
        <title>Comparative Genomics Reveals Insights into the Divergent Evolution of Astigmatic Mites and Household Pest Adaptations.</title>
        <authorList>
            <person name="Xiong Q."/>
            <person name="Wan A.T."/>
            <person name="Liu X."/>
            <person name="Fung C.S."/>
            <person name="Xiao X."/>
            <person name="Malainual N."/>
            <person name="Hou J."/>
            <person name="Wang L."/>
            <person name="Wang M."/>
            <person name="Yang K.Y."/>
            <person name="Cui Y."/>
            <person name="Leung E.L."/>
            <person name="Nong W."/>
            <person name="Shin S.K."/>
            <person name="Au S.W."/>
            <person name="Jeong K.Y."/>
            <person name="Chew F.T."/>
            <person name="Hui J.H."/>
            <person name="Leung T.F."/>
            <person name="Tungtrongchitr A."/>
            <person name="Zhong N."/>
            <person name="Liu Z."/>
            <person name="Tsui S.K."/>
        </authorList>
    </citation>
    <scope>NUCLEOTIDE SEQUENCE [LARGE SCALE GENOMIC DNA]</scope>
    <source>
        <strain evidence="1">Derp</strain>
    </source>
</reference>
<evidence type="ECO:0000313" key="1">
    <source>
        <dbReference type="EMBL" id="KAH9419306.1"/>
    </source>
</evidence>
<comment type="caution">
    <text evidence="1">The sequence shown here is derived from an EMBL/GenBank/DDBJ whole genome shotgun (WGS) entry which is preliminary data.</text>
</comment>
<dbReference type="EMBL" id="NJHN03000060">
    <property type="protein sequence ID" value="KAH9419306.1"/>
    <property type="molecule type" value="Genomic_DNA"/>
</dbReference>
<sequence length="77" mass="9230">MNISFIFIFSKYNLRFFNTLVLELILENVIDTMILQKVISSSFFQLSNLDFKLREKSTILFHIIIIIMRIHLTCQMQ</sequence>
<accession>A0ABQ8JAC1</accession>
<reference evidence="1 2" key="1">
    <citation type="journal article" date="2018" name="J. Allergy Clin. Immunol.">
        <title>High-quality assembly of Dermatophagoides pteronyssinus genome and transcriptome reveals a wide range of novel allergens.</title>
        <authorList>
            <person name="Liu X.Y."/>
            <person name="Yang K.Y."/>
            <person name="Wang M.Q."/>
            <person name="Kwok J.S."/>
            <person name="Zeng X."/>
            <person name="Yang Z."/>
            <person name="Xiao X.J."/>
            <person name="Lau C.P."/>
            <person name="Li Y."/>
            <person name="Huang Z.M."/>
            <person name="Ba J.G."/>
            <person name="Yim A.K."/>
            <person name="Ouyang C.Y."/>
            <person name="Ngai S.M."/>
            <person name="Chan T.F."/>
            <person name="Leung E.L."/>
            <person name="Liu L."/>
            <person name="Liu Z.G."/>
            <person name="Tsui S.K."/>
        </authorList>
    </citation>
    <scope>NUCLEOTIDE SEQUENCE [LARGE SCALE GENOMIC DNA]</scope>
    <source>
        <strain evidence="1">Derp</strain>
    </source>
</reference>
<dbReference type="Proteomes" id="UP000887458">
    <property type="component" value="Unassembled WGS sequence"/>
</dbReference>
<gene>
    <name evidence="1" type="ORF">DERP_005813</name>
</gene>
<name>A0ABQ8JAC1_DERPT</name>
<organism evidence="1 2">
    <name type="scientific">Dermatophagoides pteronyssinus</name>
    <name type="common">European house dust mite</name>
    <dbReference type="NCBI Taxonomy" id="6956"/>
    <lineage>
        <taxon>Eukaryota</taxon>
        <taxon>Metazoa</taxon>
        <taxon>Ecdysozoa</taxon>
        <taxon>Arthropoda</taxon>
        <taxon>Chelicerata</taxon>
        <taxon>Arachnida</taxon>
        <taxon>Acari</taxon>
        <taxon>Acariformes</taxon>
        <taxon>Sarcoptiformes</taxon>
        <taxon>Astigmata</taxon>
        <taxon>Psoroptidia</taxon>
        <taxon>Analgoidea</taxon>
        <taxon>Pyroglyphidae</taxon>
        <taxon>Dermatophagoidinae</taxon>
        <taxon>Dermatophagoides</taxon>
    </lineage>
</organism>
<evidence type="ECO:0000313" key="2">
    <source>
        <dbReference type="Proteomes" id="UP000887458"/>
    </source>
</evidence>